<evidence type="ECO:0000313" key="1">
    <source>
        <dbReference type="EMBL" id="KAF2472945.1"/>
    </source>
</evidence>
<comment type="caution">
    <text evidence="1">The sequence shown here is derived from an EMBL/GenBank/DDBJ whole genome shotgun (WGS) entry which is preliminary data.</text>
</comment>
<accession>A0ACB6R2C7</accession>
<reference evidence="1" key="1">
    <citation type="journal article" date="2020" name="Stud. Mycol.">
        <title>101 Dothideomycetes genomes: a test case for predicting lifestyles and emergence of pathogens.</title>
        <authorList>
            <person name="Haridas S."/>
            <person name="Albert R."/>
            <person name="Binder M."/>
            <person name="Bloem J."/>
            <person name="Labutti K."/>
            <person name="Salamov A."/>
            <person name="Andreopoulos B."/>
            <person name="Baker S."/>
            <person name="Barry K."/>
            <person name="Bills G."/>
            <person name="Bluhm B."/>
            <person name="Cannon C."/>
            <person name="Castanera R."/>
            <person name="Culley D."/>
            <person name="Daum C."/>
            <person name="Ezra D."/>
            <person name="Gonzalez J."/>
            <person name="Henrissat B."/>
            <person name="Kuo A."/>
            <person name="Liang C."/>
            <person name="Lipzen A."/>
            <person name="Lutzoni F."/>
            <person name="Magnuson J."/>
            <person name="Mondo S."/>
            <person name="Nolan M."/>
            <person name="Ohm R."/>
            <person name="Pangilinan J."/>
            <person name="Park H.-J."/>
            <person name="Ramirez L."/>
            <person name="Alfaro M."/>
            <person name="Sun H."/>
            <person name="Tritt A."/>
            <person name="Yoshinaga Y."/>
            <person name="Zwiers L.-H."/>
            <person name="Turgeon B."/>
            <person name="Goodwin S."/>
            <person name="Spatafora J."/>
            <person name="Crous P."/>
            <person name="Grigoriev I."/>
        </authorList>
    </citation>
    <scope>NUCLEOTIDE SEQUENCE</scope>
    <source>
        <strain evidence="1">ATCC 200398</strain>
    </source>
</reference>
<keyword evidence="2" id="KW-1185">Reference proteome</keyword>
<dbReference type="EMBL" id="MU003501">
    <property type="protein sequence ID" value="KAF2472945.1"/>
    <property type="molecule type" value="Genomic_DNA"/>
</dbReference>
<organism evidence="1 2">
    <name type="scientific">Lindgomyces ingoldianus</name>
    <dbReference type="NCBI Taxonomy" id="673940"/>
    <lineage>
        <taxon>Eukaryota</taxon>
        <taxon>Fungi</taxon>
        <taxon>Dikarya</taxon>
        <taxon>Ascomycota</taxon>
        <taxon>Pezizomycotina</taxon>
        <taxon>Dothideomycetes</taxon>
        <taxon>Pleosporomycetidae</taxon>
        <taxon>Pleosporales</taxon>
        <taxon>Lindgomycetaceae</taxon>
        <taxon>Lindgomyces</taxon>
    </lineage>
</organism>
<sequence>MSTCKGTVISEKEQDQICSGISSVMAQDMSGKRYDSFISRHCLKNPLKQINNYCFNIDTMTSFEGDTSPYLQYSHARLCSILLKAGVPTSKIKSANLNLLVKPHAINVVQLITYSYYVLQVVRSERELIKAQLALYNAAKSVINNRMRLPDLIPLDRFRYQDVTRRSRPPLKIPSQADSERVQGMPMSAVYPKWDCSDIDRTPDAEEPSYWMSEPI</sequence>
<evidence type="ECO:0000313" key="2">
    <source>
        <dbReference type="Proteomes" id="UP000799755"/>
    </source>
</evidence>
<gene>
    <name evidence="1" type="ORF">BDR25DRAFT_353254</name>
</gene>
<name>A0ACB6R2C7_9PLEO</name>
<proteinExistence type="predicted"/>
<dbReference type="Proteomes" id="UP000799755">
    <property type="component" value="Unassembled WGS sequence"/>
</dbReference>
<protein>
    <submittedName>
        <fullName evidence="1">Uncharacterized protein</fullName>
    </submittedName>
</protein>